<dbReference type="AlphaFoldDB" id="F4KTB8"/>
<organism evidence="1 2">
    <name type="scientific">Haliscomenobacter hydrossis (strain ATCC 27775 / DSM 1100 / LMG 10767 / O)</name>
    <dbReference type="NCBI Taxonomy" id="760192"/>
    <lineage>
        <taxon>Bacteria</taxon>
        <taxon>Pseudomonadati</taxon>
        <taxon>Bacteroidota</taxon>
        <taxon>Saprospiria</taxon>
        <taxon>Saprospirales</taxon>
        <taxon>Haliscomenobacteraceae</taxon>
        <taxon>Haliscomenobacter</taxon>
    </lineage>
</organism>
<proteinExistence type="predicted"/>
<accession>F4KTB8</accession>
<sequence>MEAIIISLLLFFSNADFSLGQLNQSNNSVAEQTSGYQDQSAPLYDDNTVECSSGGKMTSIDLDGM</sequence>
<evidence type="ECO:0000313" key="2">
    <source>
        <dbReference type="Proteomes" id="UP000008461"/>
    </source>
</evidence>
<protein>
    <submittedName>
        <fullName evidence="1">Uncharacterized protein</fullName>
    </submittedName>
</protein>
<dbReference type="Proteomes" id="UP000008461">
    <property type="component" value="Chromosome"/>
</dbReference>
<dbReference type="KEGG" id="hhy:Halhy_3316"/>
<keyword evidence="2" id="KW-1185">Reference proteome</keyword>
<reference evidence="1 2" key="1">
    <citation type="journal article" date="2011" name="Stand. Genomic Sci.">
        <title>Complete genome sequence of Haliscomenobacter hydrossis type strain (O).</title>
        <authorList>
            <consortium name="US DOE Joint Genome Institute (JGI-PGF)"/>
            <person name="Daligault H."/>
            <person name="Lapidus A."/>
            <person name="Zeytun A."/>
            <person name="Nolan M."/>
            <person name="Lucas S."/>
            <person name="Del Rio T.G."/>
            <person name="Tice H."/>
            <person name="Cheng J.F."/>
            <person name="Tapia R."/>
            <person name="Han C."/>
            <person name="Goodwin L."/>
            <person name="Pitluck S."/>
            <person name="Liolios K."/>
            <person name="Pagani I."/>
            <person name="Ivanova N."/>
            <person name="Huntemann M."/>
            <person name="Mavromatis K."/>
            <person name="Mikhailova N."/>
            <person name="Pati A."/>
            <person name="Chen A."/>
            <person name="Palaniappan K."/>
            <person name="Land M."/>
            <person name="Hauser L."/>
            <person name="Brambilla E.M."/>
            <person name="Rohde M."/>
            <person name="Verbarg S."/>
            <person name="Goker M."/>
            <person name="Bristow J."/>
            <person name="Eisen J.A."/>
            <person name="Markowitz V."/>
            <person name="Hugenholtz P."/>
            <person name="Kyrpides N.C."/>
            <person name="Klenk H.P."/>
            <person name="Woyke T."/>
        </authorList>
    </citation>
    <scope>NUCLEOTIDE SEQUENCE [LARGE SCALE GENOMIC DNA]</scope>
    <source>
        <strain evidence="2">ATCC 27775 / DSM 1100 / LMG 10767 / O</strain>
    </source>
</reference>
<dbReference type="HOGENOM" id="CLU_2843767_0_0_10"/>
<gene>
    <name evidence="1" type="ordered locus">Halhy_3316</name>
</gene>
<name>F4KTB8_HALH1</name>
<dbReference type="RefSeq" id="WP_013765716.1">
    <property type="nucleotide sequence ID" value="NC_015510.1"/>
</dbReference>
<dbReference type="EMBL" id="CP002691">
    <property type="protein sequence ID" value="AEE51175.1"/>
    <property type="molecule type" value="Genomic_DNA"/>
</dbReference>
<evidence type="ECO:0000313" key="1">
    <source>
        <dbReference type="EMBL" id="AEE51175.1"/>
    </source>
</evidence>
<reference key="2">
    <citation type="submission" date="2011-04" db="EMBL/GenBank/DDBJ databases">
        <title>Complete sequence of chromosome of Haliscomenobacter hydrossis DSM 1100.</title>
        <authorList>
            <consortium name="US DOE Joint Genome Institute (JGI-PGF)"/>
            <person name="Lucas S."/>
            <person name="Han J."/>
            <person name="Lapidus A."/>
            <person name="Bruce D."/>
            <person name="Goodwin L."/>
            <person name="Pitluck S."/>
            <person name="Peters L."/>
            <person name="Kyrpides N."/>
            <person name="Mavromatis K."/>
            <person name="Ivanova N."/>
            <person name="Ovchinnikova G."/>
            <person name="Pagani I."/>
            <person name="Daligault H."/>
            <person name="Detter J.C."/>
            <person name="Han C."/>
            <person name="Land M."/>
            <person name="Hauser L."/>
            <person name="Markowitz V."/>
            <person name="Cheng J.-F."/>
            <person name="Hugenholtz P."/>
            <person name="Woyke T."/>
            <person name="Wu D."/>
            <person name="Verbarg S."/>
            <person name="Frueling A."/>
            <person name="Brambilla E."/>
            <person name="Klenk H.-P."/>
            <person name="Eisen J.A."/>
        </authorList>
    </citation>
    <scope>NUCLEOTIDE SEQUENCE</scope>
    <source>
        <strain>DSM 1100</strain>
    </source>
</reference>